<feature type="transmembrane region" description="Helical" evidence="7">
    <location>
        <begin position="460"/>
        <end position="484"/>
    </location>
</feature>
<dbReference type="SMART" id="SM00382">
    <property type="entry name" value="AAA"/>
    <property type="match status" value="1"/>
</dbReference>
<keyword evidence="2 7" id="KW-0812">Transmembrane</keyword>
<keyword evidence="4" id="KW-0067">ATP-binding</keyword>
<sequence>MDRGYLRAFHDRSQYTLHKPSENFMTDALTLRDLSKTYRNGFQALKGINLTVPEGEFYALLGPNGAGKSTTISIISSLARKTSGTVEIFGHDLDTHPSHAKQCLGVVPQEFNFGQFEKIFDILVTQAGYYGIPPKIAQQRAEEYLEKLGLWDKRNTQGRMLSGGMKRRLMIARAMMHEPKLLILDEPTAGVDIELRRSMWDFLTEMNEKGTSIILTTHYLEEAEMLCRQIAIIDRGVIKEDTSMKAFLNQLSEESFIFDLENPIEPIMIDIIGVKFNLIDPMTLEVTMDKAHSLNDLFQLLEAQGIRVRSMRNKSNRLEEMNFTQLRIALYTLVQKEIRRFMRIWPQTLLPPAITMSLYFVIFGNLVGSRIGQMGGFSYMQFIVPGLIMMAVITNSYANVSSSFFSAKFQKSIEELIMSPVPLHMVLCGYVIGGVARGVLVGAIVTAMSLFFTDLYIHNIFVTIYTVIITSLLFSLGGFINAVYAKSFDDISIIPTFVLTPLTYLGGVFYSISALSPFWQNLSLINPIVYMVNAFRFGILGHSDVNVSLSLLIVTLFCGVLYAIAYYLLSRGSGMRE</sequence>
<dbReference type="GO" id="GO:0016887">
    <property type="term" value="F:ATP hydrolysis activity"/>
    <property type="evidence" value="ECO:0007669"/>
    <property type="project" value="InterPro"/>
</dbReference>
<dbReference type="PANTHER" id="PTHR43332">
    <property type="entry name" value="INNER MEMBRANE TRANSPORT PERMEASE YADH-RELATED"/>
    <property type="match status" value="1"/>
</dbReference>
<feature type="domain" description="ABC transmembrane type-2" evidence="9">
    <location>
        <begin position="343"/>
        <end position="572"/>
    </location>
</feature>
<evidence type="ECO:0000256" key="7">
    <source>
        <dbReference type="SAM" id="Phobius"/>
    </source>
</evidence>
<protein>
    <recommendedName>
        <fullName evidence="12">Transport permease protein</fullName>
    </recommendedName>
</protein>
<gene>
    <name evidence="10" type="ORF">ONB1V03_LOCUS583</name>
</gene>
<name>A0A7R9L8M2_9ACAR</name>
<feature type="transmembrane region" description="Helical" evidence="7">
    <location>
        <begin position="379"/>
        <end position="400"/>
    </location>
</feature>
<dbReference type="AlphaFoldDB" id="A0A7R9L8M2"/>
<dbReference type="InterPro" id="IPR003439">
    <property type="entry name" value="ABC_transporter-like_ATP-bd"/>
</dbReference>
<comment type="subcellular location">
    <subcellularLocation>
        <location evidence="1">Membrane</location>
        <topology evidence="1">Multi-pass membrane protein</topology>
    </subcellularLocation>
</comment>
<dbReference type="EMBL" id="CAJPVJ010000045">
    <property type="protein sequence ID" value="CAG2159491.1"/>
    <property type="molecule type" value="Genomic_DNA"/>
</dbReference>
<feature type="transmembrane region" description="Helical" evidence="7">
    <location>
        <begin position="547"/>
        <end position="569"/>
    </location>
</feature>
<evidence type="ECO:0000259" key="8">
    <source>
        <dbReference type="PROSITE" id="PS50893"/>
    </source>
</evidence>
<dbReference type="EMBL" id="OC914870">
    <property type="protein sequence ID" value="CAD7637049.1"/>
    <property type="molecule type" value="Genomic_DNA"/>
</dbReference>
<evidence type="ECO:0000313" key="10">
    <source>
        <dbReference type="EMBL" id="CAD7637049.1"/>
    </source>
</evidence>
<evidence type="ECO:0000256" key="4">
    <source>
        <dbReference type="ARBA" id="ARBA00022840"/>
    </source>
</evidence>
<dbReference type="PROSITE" id="PS50893">
    <property type="entry name" value="ABC_TRANSPORTER_2"/>
    <property type="match status" value="1"/>
</dbReference>
<evidence type="ECO:0000313" key="11">
    <source>
        <dbReference type="Proteomes" id="UP000728032"/>
    </source>
</evidence>
<evidence type="ECO:0000256" key="2">
    <source>
        <dbReference type="ARBA" id="ARBA00022692"/>
    </source>
</evidence>
<evidence type="ECO:0000256" key="6">
    <source>
        <dbReference type="ARBA" id="ARBA00023136"/>
    </source>
</evidence>
<dbReference type="InterPro" id="IPR017871">
    <property type="entry name" value="ABC_transporter-like_CS"/>
</dbReference>
<feature type="domain" description="ABC transporter" evidence="8">
    <location>
        <begin position="29"/>
        <end position="260"/>
    </location>
</feature>
<evidence type="ECO:0000256" key="3">
    <source>
        <dbReference type="ARBA" id="ARBA00022741"/>
    </source>
</evidence>
<dbReference type="PANTHER" id="PTHR43332:SF2">
    <property type="entry name" value="INNER MEMBRANE TRANSPORT PERMEASE YADH"/>
    <property type="match status" value="1"/>
</dbReference>
<dbReference type="InterPro" id="IPR027417">
    <property type="entry name" value="P-loop_NTPase"/>
</dbReference>
<evidence type="ECO:0000256" key="5">
    <source>
        <dbReference type="ARBA" id="ARBA00022989"/>
    </source>
</evidence>
<keyword evidence="6 7" id="KW-0472">Membrane</keyword>
<dbReference type="InterPro" id="IPR013525">
    <property type="entry name" value="ABC2_TM"/>
</dbReference>
<reference evidence="10" key="1">
    <citation type="submission" date="2020-11" db="EMBL/GenBank/DDBJ databases">
        <authorList>
            <person name="Tran Van P."/>
        </authorList>
    </citation>
    <scope>NUCLEOTIDE SEQUENCE</scope>
</reference>
<feature type="transmembrane region" description="Helical" evidence="7">
    <location>
        <begin position="421"/>
        <end position="448"/>
    </location>
</feature>
<dbReference type="SUPFAM" id="SSF52540">
    <property type="entry name" value="P-loop containing nucleoside triphosphate hydrolases"/>
    <property type="match status" value="1"/>
</dbReference>
<dbReference type="Proteomes" id="UP000728032">
    <property type="component" value="Unassembled WGS sequence"/>
</dbReference>
<dbReference type="OrthoDB" id="6780719at2759"/>
<dbReference type="InterPro" id="IPR052522">
    <property type="entry name" value="ABC-2_transport_permease"/>
</dbReference>
<keyword evidence="11" id="KW-1185">Reference proteome</keyword>
<dbReference type="GO" id="GO:0005524">
    <property type="term" value="F:ATP binding"/>
    <property type="evidence" value="ECO:0007669"/>
    <property type="project" value="UniProtKB-KW"/>
</dbReference>
<feature type="transmembrane region" description="Helical" evidence="7">
    <location>
        <begin position="349"/>
        <end position="367"/>
    </location>
</feature>
<dbReference type="Pfam" id="PF00005">
    <property type="entry name" value="ABC_tran"/>
    <property type="match status" value="1"/>
</dbReference>
<dbReference type="PROSITE" id="PS51012">
    <property type="entry name" value="ABC_TM2"/>
    <property type="match status" value="1"/>
</dbReference>
<dbReference type="NCBIfam" id="NF011648">
    <property type="entry name" value="PRK15066.1"/>
    <property type="match status" value="1"/>
</dbReference>
<keyword evidence="3" id="KW-0547">Nucleotide-binding</keyword>
<feature type="transmembrane region" description="Helical" evidence="7">
    <location>
        <begin position="518"/>
        <end position="535"/>
    </location>
</feature>
<dbReference type="InterPro" id="IPR003593">
    <property type="entry name" value="AAA+_ATPase"/>
</dbReference>
<dbReference type="GO" id="GO:0005886">
    <property type="term" value="C:plasma membrane"/>
    <property type="evidence" value="ECO:0007669"/>
    <property type="project" value="TreeGrafter"/>
</dbReference>
<organism evidence="10">
    <name type="scientific">Oppiella nova</name>
    <dbReference type="NCBI Taxonomy" id="334625"/>
    <lineage>
        <taxon>Eukaryota</taxon>
        <taxon>Metazoa</taxon>
        <taxon>Ecdysozoa</taxon>
        <taxon>Arthropoda</taxon>
        <taxon>Chelicerata</taxon>
        <taxon>Arachnida</taxon>
        <taxon>Acari</taxon>
        <taxon>Acariformes</taxon>
        <taxon>Sarcoptiformes</taxon>
        <taxon>Oribatida</taxon>
        <taxon>Brachypylina</taxon>
        <taxon>Oppioidea</taxon>
        <taxon>Oppiidae</taxon>
        <taxon>Oppiella</taxon>
    </lineage>
</organism>
<dbReference type="InterPro" id="IPR047817">
    <property type="entry name" value="ABC2_TM_bact-type"/>
</dbReference>
<dbReference type="Pfam" id="PF01061">
    <property type="entry name" value="ABC2_membrane"/>
    <property type="match status" value="1"/>
</dbReference>
<proteinExistence type="predicted"/>
<evidence type="ECO:0000256" key="1">
    <source>
        <dbReference type="ARBA" id="ARBA00004141"/>
    </source>
</evidence>
<keyword evidence="5 7" id="KW-1133">Transmembrane helix</keyword>
<dbReference type="GO" id="GO:0140359">
    <property type="term" value="F:ABC-type transporter activity"/>
    <property type="evidence" value="ECO:0007669"/>
    <property type="project" value="InterPro"/>
</dbReference>
<accession>A0A7R9L8M2</accession>
<dbReference type="PROSITE" id="PS00211">
    <property type="entry name" value="ABC_TRANSPORTER_1"/>
    <property type="match status" value="1"/>
</dbReference>
<evidence type="ECO:0008006" key="12">
    <source>
        <dbReference type="Google" id="ProtNLM"/>
    </source>
</evidence>
<dbReference type="Gene3D" id="3.40.50.300">
    <property type="entry name" value="P-loop containing nucleotide triphosphate hydrolases"/>
    <property type="match status" value="1"/>
</dbReference>
<evidence type="ECO:0000259" key="9">
    <source>
        <dbReference type="PROSITE" id="PS51012"/>
    </source>
</evidence>
<feature type="transmembrane region" description="Helical" evidence="7">
    <location>
        <begin position="491"/>
        <end position="512"/>
    </location>
</feature>